<reference evidence="7" key="1">
    <citation type="submission" date="2021-09" db="EMBL/GenBank/DDBJ databases">
        <title>A high-quality genome of the endoparasitic fungus Hirsutella rhossiliensis with a comparison of Hirsutella genomes reveals transposable elements contributing to genome size variation.</title>
        <authorList>
            <person name="Lin R."/>
            <person name="Jiao Y."/>
            <person name="Sun X."/>
            <person name="Ling J."/>
            <person name="Xie B."/>
            <person name="Cheng X."/>
        </authorList>
    </citation>
    <scope>NUCLEOTIDE SEQUENCE</scope>
    <source>
        <strain evidence="7">HR02</strain>
    </source>
</reference>
<dbReference type="Proteomes" id="UP000824596">
    <property type="component" value="Unassembled WGS sequence"/>
</dbReference>
<dbReference type="GeneID" id="68349286"/>
<dbReference type="PROSITE" id="PS51044">
    <property type="entry name" value="ZF_SP_RING"/>
    <property type="match status" value="1"/>
</dbReference>
<dbReference type="Gene3D" id="3.30.40.10">
    <property type="entry name" value="Zinc/RING finger domain, C3HC4 (zinc finger)"/>
    <property type="match status" value="1"/>
</dbReference>
<dbReference type="EMBL" id="JAIZPD010000001">
    <property type="protein sequence ID" value="KAH0967515.1"/>
    <property type="molecule type" value="Genomic_DNA"/>
</dbReference>
<comment type="caution">
    <text evidence="7">The sequence shown here is derived from an EMBL/GenBank/DDBJ whole genome shotgun (WGS) entry which is preliminary data.</text>
</comment>
<keyword evidence="3" id="KW-0862">Zinc</keyword>
<gene>
    <name evidence="7" type="ORF">HRG_00157</name>
</gene>
<evidence type="ECO:0000256" key="3">
    <source>
        <dbReference type="ARBA" id="ARBA00022833"/>
    </source>
</evidence>
<accession>A0A9P8N5W1</accession>
<evidence type="ECO:0000256" key="4">
    <source>
        <dbReference type="PROSITE-ProRule" id="PRU00452"/>
    </source>
</evidence>
<dbReference type="PANTHER" id="PTHR10782">
    <property type="entry name" value="ZINC FINGER MIZ DOMAIN-CONTAINING PROTEIN"/>
    <property type="match status" value="1"/>
</dbReference>
<dbReference type="InterPro" id="IPR004181">
    <property type="entry name" value="Znf_MIZ"/>
</dbReference>
<evidence type="ECO:0000313" key="8">
    <source>
        <dbReference type="Proteomes" id="UP000824596"/>
    </source>
</evidence>
<dbReference type="InterPro" id="IPR013083">
    <property type="entry name" value="Znf_RING/FYVE/PHD"/>
</dbReference>
<proteinExistence type="predicted"/>
<organism evidence="7 8">
    <name type="scientific">Hirsutella rhossiliensis</name>
    <dbReference type="NCBI Taxonomy" id="111463"/>
    <lineage>
        <taxon>Eukaryota</taxon>
        <taxon>Fungi</taxon>
        <taxon>Dikarya</taxon>
        <taxon>Ascomycota</taxon>
        <taxon>Pezizomycotina</taxon>
        <taxon>Sordariomycetes</taxon>
        <taxon>Hypocreomycetidae</taxon>
        <taxon>Hypocreales</taxon>
        <taxon>Ophiocordycipitaceae</taxon>
        <taxon>Hirsutella</taxon>
    </lineage>
</organism>
<evidence type="ECO:0000313" key="7">
    <source>
        <dbReference type="EMBL" id="KAH0967515.1"/>
    </source>
</evidence>
<dbReference type="GO" id="GO:0008270">
    <property type="term" value="F:zinc ion binding"/>
    <property type="evidence" value="ECO:0007669"/>
    <property type="project" value="UniProtKB-KW"/>
</dbReference>
<evidence type="ECO:0000259" key="6">
    <source>
        <dbReference type="PROSITE" id="PS51044"/>
    </source>
</evidence>
<dbReference type="Pfam" id="PF02891">
    <property type="entry name" value="zf-MIZ"/>
    <property type="match status" value="1"/>
</dbReference>
<dbReference type="GO" id="GO:0000785">
    <property type="term" value="C:chromatin"/>
    <property type="evidence" value="ECO:0007669"/>
    <property type="project" value="TreeGrafter"/>
</dbReference>
<dbReference type="OrthoDB" id="27975at2759"/>
<keyword evidence="2 4" id="KW-0863">Zinc-finger</keyword>
<evidence type="ECO:0000256" key="2">
    <source>
        <dbReference type="ARBA" id="ARBA00022771"/>
    </source>
</evidence>
<keyword evidence="1" id="KW-0479">Metal-binding</keyword>
<dbReference type="AlphaFoldDB" id="A0A9P8N5W1"/>
<dbReference type="GO" id="GO:0061665">
    <property type="term" value="F:SUMO ligase activity"/>
    <property type="evidence" value="ECO:0007669"/>
    <property type="project" value="TreeGrafter"/>
</dbReference>
<evidence type="ECO:0000256" key="1">
    <source>
        <dbReference type="ARBA" id="ARBA00022723"/>
    </source>
</evidence>
<dbReference type="RefSeq" id="XP_044725028.1">
    <property type="nucleotide sequence ID" value="XM_044858628.1"/>
</dbReference>
<protein>
    <submittedName>
        <fullName evidence="7">MIZ/SP-RING zinc finger domain-containing protein</fullName>
    </submittedName>
</protein>
<dbReference type="GO" id="GO:0016925">
    <property type="term" value="P:protein sumoylation"/>
    <property type="evidence" value="ECO:0007669"/>
    <property type="project" value="TreeGrafter"/>
</dbReference>
<feature type="domain" description="SP-RING-type" evidence="6">
    <location>
        <begin position="147"/>
        <end position="241"/>
    </location>
</feature>
<sequence>MVRISRTSEASTALYSSGSLRYRLRLCKQDRAVQLVPATEWTVCPSFWPEHIFLACNGQPVRPRRRQHFQHDVPIELSDLVCPGENTIEISLPEFTANMDNCSTYFMGVEVITTLDYEAVRDLVGANEHISVDETIREIQRRLKPRDSDDIIVEDDHIRVAVADPFSSCQFKTPVRGVDCKHIECFDLDIWLQTRSCKPSQDQAEPSVIDCWKCPICALDARPVSLRVDDFFAEVQRQLAQSDGVGTKHISIKADGSWNRIQEADEAETKAQGQPETKVPSADSTTQTVVILDDD</sequence>
<evidence type="ECO:0000256" key="5">
    <source>
        <dbReference type="SAM" id="MobiDB-lite"/>
    </source>
</evidence>
<keyword evidence="8" id="KW-1185">Reference proteome</keyword>
<dbReference type="PANTHER" id="PTHR10782:SF4">
    <property type="entry name" value="TONALLI, ISOFORM E"/>
    <property type="match status" value="1"/>
</dbReference>
<feature type="region of interest" description="Disordered" evidence="5">
    <location>
        <begin position="263"/>
        <end position="295"/>
    </location>
</feature>
<name>A0A9P8N5W1_9HYPO</name>